<gene>
    <name evidence="1" type="ORF">PHMEG_0008173</name>
</gene>
<keyword evidence="2" id="KW-1185">Reference proteome</keyword>
<name>A0A225WK95_9STRA</name>
<dbReference type="EMBL" id="NBNE01000685">
    <property type="protein sequence ID" value="OWZ17834.1"/>
    <property type="molecule type" value="Genomic_DNA"/>
</dbReference>
<reference evidence="2" key="1">
    <citation type="submission" date="2017-03" db="EMBL/GenBank/DDBJ databases">
        <title>Phytopthora megakarya and P. palmivora, two closely related causual agents of cacao black pod achieved similar genome size and gene model numbers by different mechanisms.</title>
        <authorList>
            <person name="Ali S."/>
            <person name="Shao J."/>
            <person name="Larry D.J."/>
            <person name="Kronmiller B."/>
            <person name="Shen D."/>
            <person name="Strem M.D."/>
            <person name="Melnick R.L."/>
            <person name="Guiltinan M.J."/>
            <person name="Tyler B.M."/>
            <person name="Meinhardt L.W."/>
            <person name="Bailey B.A."/>
        </authorList>
    </citation>
    <scope>NUCLEOTIDE SEQUENCE [LARGE SCALE GENOMIC DNA]</scope>
    <source>
        <strain evidence="2">zdho120</strain>
    </source>
</reference>
<accession>A0A225WK95</accession>
<comment type="caution">
    <text evidence="1">The sequence shown here is derived from an EMBL/GenBank/DDBJ whole genome shotgun (WGS) entry which is preliminary data.</text>
</comment>
<dbReference type="AlphaFoldDB" id="A0A225WK95"/>
<evidence type="ECO:0000313" key="2">
    <source>
        <dbReference type="Proteomes" id="UP000198211"/>
    </source>
</evidence>
<evidence type="ECO:0000313" key="1">
    <source>
        <dbReference type="EMBL" id="OWZ17834.1"/>
    </source>
</evidence>
<protein>
    <submittedName>
        <fullName evidence="1">Uncharacterized protein</fullName>
    </submittedName>
</protein>
<sequence length="202" mass="23479">MDGSKGFPVVIDDDDDGKVEDCSTEHSVGSPEVCITSLVRFRSDKKPCLWTVHEGDLRRLEPCTWLNGTVVSYLIHEHMHPNDSTFNFDTEVFGAIEREYVSSKRNMTKTYEKMRDITWSLSYETYPVILIPQYFGTGLLGPFGPIFYGMVLYRRKLCLNFCINYCEFRLNLLILMGFANRPTPPHTKFKLFLNRSRNKHML</sequence>
<proteinExistence type="predicted"/>
<organism evidence="1 2">
    <name type="scientific">Phytophthora megakarya</name>
    <dbReference type="NCBI Taxonomy" id="4795"/>
    <lineage>
        <taxon>Eukaryota</taxon>
        <taxon>Sar</taxon>
        <taxon>Stramenopiles</taxon>
        <taxon>Oomycota</taxon>
        <taxon>Peronosporomycetes</taxon>
        <taxon>Peronosporales</taxon>
        <taxon>Peronosporaceae</taxon>
        <taxon>Phytophthora</taxon>
    </lineage>
</organism>
<dbReference type="Proteomes" id="UP000198211">
    <property type="component" value="Unassembled WGS sequence"/>
</dbReference>